<feature type="domain" description="HD-GYP" evidence="1">
    <location>
        <begin position="347"/>
        <end position="542"/>
    </location>
</feature>
<organism evidence="2 3">
    <name type="scientific">Planctopirus hydrillae</name>
    <dbReference type="NCBI Taxonomy" id="1841610"/>
    <lineage>
        <taxon>Bacteria</taxon>
        <taxon>Pseudomonadati</taxon>
        <taxon>Planctomycetota</taxon>
        <taxon>Planctomycetia</taxon>
        <taxon>Planctomycetales</taxon>
        <taxon>Planctomycetaceae</taxon>
        <taxon>Planctopirus</taxon>
    </lineage>
</organism>
<dbReference type="PANTHER" id="PTHR43155">
    <property type="entry name" value="CYCLIC DI-GMP PHOSPHODIESTERASE PA4108-RELATED"/>
    <property type="match status" value="1"/>
</dbReference>
<comment type="caution">
    <text evidence="2">The sequence shown here is derived from an EMBL/GenBank/DDBJ whole genome shotgun (WGS) entry which is preliminary data.</text>
</comment>
<dbReference type="Pfam" id="PF13487">
    <property type="entry name" value="HD_5"/>
    <property type="match status" value="1"/>
</dbReference>
<evidence type="ECO:0000313" key="3">
    <source>
        <dbReference type="Proteomes" id="UP000094828"/>
    </source>
</evidence>
<dbReference type="SUPFAM" id="SSF109604">
    <property type="entry name" value="HD-domain/PDEase-like"/>
    <property type="match status" value="1"/>
</dbReference>
<gene>
    <name evidence="2" type="ORF">A6X21_08970</name>
</gene>
<dbReference type="Proteomes" id="UP000094828">
    <property type="component" value="Unassembled WGS sequence"/>
</dbReference>
<dbReference type="InterPro" id="IPR003607">
    <property type="entry name" value="HD/PDEase_dom"/>
</dbReference>
<dbReference type="EMBL" id="LYDR01000130">
    <property type="protein sequence ID" value="ODA29412.1"/>
    <property type="molecule type" value="Genomic_DNA"/>
</dbReference>
<dbReference type="AlphaFoldDB" id="A0A1C3E845"/>
<dbReference type="SMART" id="SM00471">
    <property type="entry name" value="HDc"/>
    <property type="match status" value="1"/>
</dbReference>
<protein>
    <submittedName>
        <fullName evidence="2">HD family phosphohydrolase</fullName>
    </submittedName>
</protein>
<accession>A0A1C3E845</accession>
<sequence>MATISIEYSNPLATQKDLAWGVESINRTSPESDQVASSLLEEMAAATGLPSFVWIPCRRYWKSETSLPTWLTLSPALVDRFLYANGSTLVDLGPSIRFLGFPVTLPTGEVAILGSVAREGAASAPAEWILAATDAGWSQAELTQFVDSLLCIPRPTLERLCALAGRHFSSMRTVDRLDDELQQLTSQIEYTFEEISLLHSLTQRLQLSRSPLELANHCLARLHSLIPAAGNAIWMQVDHDRHHFSVEGHLPLDEFQLARLTSRFEEHDWSRPLVKNNLAKTLLGADFPGLQNFILVPIGEAPFRRGWIVSCNLSDDKEYGSVEASLLGSIGTILGTHLRNIELYREHQSLVISFVRSLVQTLDAKDPYTRGHSERVALIARRLGQELRLPADDLEDIYMSSMLHDIGKIGVDDRILRKPDQLTPEEFRAIQQHPMIGYRILKQLKNLQHILPGVRSHHEAFNGKGYPDCLKGEEIPLMARIIAVADSYDAMCSDRPYRKGMPLERLEEIFRRGSGLQWDPNVIDAYFAAREDISEICRAYSPTGADLLAELPIETMARRFL</sequence>
<dbReference type="STRING" id="1841610.A6X21_08970"/>
<dbReference type="GO" id="GO:0016787">
    <property type="term" value="F:hydrolase activity"/>
    <property type="evidence" value="ECO:0007669"/>
    <property type="project" value="UniProtKB-KW"/>
</dbReference>
<reference evidence="2 3" key="1">
    <citation type="submission" date="2016-05" db="EMBL/GenBank/DDBJ databases">
        <title>Genomic and physiological characterization of Planctopirus sp. isolated from fresh water lake.</title>
        <authorList>
            <person name="Subhash Y."/>
            <person name="Ramana C."/>
        </authorList>
    </citation>
    <scope>NUCLEOTIDE SEQUENCE [LARGE SCALE GENOMIC DNA]</scope>
    <source>
        <strain evidence="2 3">JC280</strain>
    </source>
</reference>
<dbReference type="PROSITE" id="PS51832">
    <property type="entry name" value="HD_GYP"/>
    <property type="match status" value="1"/>
</dbReference>
<dbReference type="Gene3D" id="1.10.3210.10">
    <property type="entry name" value="Hypothetical protein af1432"/>
    <property type="match status" value="1"/>
</dbReference>
<evidence type="ECO:0000313" key="2">
    <source>
        <dbReference type="EMBL" id="ODA29412.1"/>
    </source>
</evidence>
<proteinExistence type="predicted"/>
<keyword evidence="3" id="KW-1185">Reference proteome</keyword>
<dbReference type="OrthoDB" id="9804747at2"/>
<dbReference type="PANTHER" id="PTHR43155:SF2">
    <property type="entry name" value="CYCLIC DI-GMP PHOSPHODIESTERASE PA4108"/>
    <property type="match status" value="1"/>
</dbReference>
<evidence type="ECO:0000259" key="1">
    <source>
        <dbReference type="PROSITE" id="PS51832"/>
    </source>
</evidence>
<keyword evidence="2" id="KW-0378">Hydrolase</keyword>
<dbReference type="CDD" id="cd00077">
    <property type="entry name" value="HDc"/>
    <property type="match status" value="1"/>
</dbReference>
<dbReference type="RefSeq" id="WP_068849889.1">
    <property type="nucleotide sequence ID" value="NZ_LYDR01000130.1"/>
</dbReference>
<name>A0A1C3E845_9PLAN</name>
<dbReference type="InterPro" id="IPR037522">
    <property type="entry name" value="HD_GYP_dom"/>
</dbReference>